<keyword evidence="3" id="KW-1185">Reference proteome</keyword>
<dbReference type="AlphaFoldDB" id="A0A8H3EYL2"/>
<name>A0A8H3EYL2_9LECA</name>
<dbReference type="OrthoDB" id="4161595at2759"/>
<dbReference type="EMBL" id="CAJPDS010000015">
    <property type="protein sequence ID" value="CAF9914922.1"/>
    <property type="molecule type" value="Genomic_DNA"/>
</dbReference>
<feature type="compositionally biased region" description="Polar residues" evidence="1">
    <location>
        <begin position="347"/>
        <end position="360"/>
    </location>
</feature>
<gene>
    <name evidence="2" type="ORF">HETSPECPRED_002239</name>
</gene>
<feature type="compositionally biased region" description="Polar residues" evidence="1">
    <location>
        <begin position="579"/>
        <end position="598"/>
    </location>
</feature>
<accession>A0A8H3EYL2</accession>
<feature type="compositionally biased region" description="Basic residues" evidence="1">
    <location>
        <begin position="407"/>
        <end position="419"/>
    </location>
</feature>
<evidence type="ECO:0000256" key="1">
    <source>
        <dbReference type="SAM" id="MobiDB-lite"/>
    </source>
</evidence>
<feature type="compositionally biased region" description="Low complexity" evidence="1">
    <location>
        <begin position="672"/>
        <end position="681"/>
    </location>
</feature>
<feature type="compositionally biased region" description="Low complexity" evidence="1">
    <location>
        <begin position="633"/>
        <end position="658"/>
    </location>
</feature>
<feature type="compositionally biased region" description="Acidic residues" evidence="1">
    <location>
        <begin position="374"/>
        <end position="383"/>
    </location>
</feature>
<protein>
    <submittedName>
        <fullName evidence="2">Uncharacterized protein</fullName>
    </submittedName>
</protein>
<feature type="region of interest" description="Disordered" evidence="1">
    <location>
        <begin position="1"/>
        <end position="115"/>
    </location>
</feature>
<feature type="compositionally biased region" description="Polar residues" evidence="1">
    <location>
        <begin position="470"/>
        <end position="479"/>
    </location>
</feature>
<reference evidence="2" key="1">
    <citation type="submission" date="2021-03" db="EMBL/GenBank/DDBJ databases">
        <authorList>
            <person name="Tagirdzhanova G."/>
        </authorList>
    </citation>
    <scope>NUCLEOTIDE SEQUENCE</scope>
</reference>
<organism evidence="2 3">
    <name type="scientific">Heterodermia speciosa</name>
    <dbReference type="NCBI Taxonomy" id="116794"/>
    <lineage>
        <taxon>Eukaryota</taxon>
        <taxon>Fungi</taxon>
        <taxon>Dikarya</taxon>
        <taxon>Ascomycota</taxon>
        <taxon>Pezizomycotina</taxon>
        <taxon>Lecanoromycetes</taxon>
        <taxon>OSLEUM clade</taxon>
        <taxon>Lecanoromycetidae</taxon>
        <taxon>Caliciales</taxon>
        <taxon>Physciaceae</taxon>
        <taxon>Heterodermia</taxon>
    </lineage>
</organism>
<feature type="compositionally biased region" description="Low complexity" evidence="1">
    <location>
        <begin position="449"/>
        <end position="460"/>
    </location>
</feature>
<sequence length="722" mass="80808">MDKDLGSSPASPAAPLRQQRSRIPLAVSRLRKSDTKATSGAQTDIEDTLDSGHEARQYEEHLEDGYAGDAKGFAETSSQTEELNKTEDDEGSEVLAYPTSSPEKYEDEDEDEEGSRVLAMPKTAIEKFEDDDEEEEDASLQTSSLCQYTSQCNTGSQDYRKVISHIFGRNKKCTTQIPDSCWIIYCRKHYQRTRYRTSKAQVKNYFRIQFDNLARQLTRMEKWGGVRSWTIGLRKKEREILTAEDSALAQLQATGASIDNESVARVHRCRERYLLAYVGDNKTYDDVRRFIRAVEREVERTGATELPGFELLPDIDLEEHPAGAARNDIKFETTRGSVKPSPKQTKRLSSTSREPSTSRAPNRRRRVQGTRLQEEDDDEDDVTLEGGTMESPAETTEIGETTLLKNMRIKNQQRGKSAMKKGNTSRTTEEVLEEGWFSKEECLKPPPSRSTTPKSSTSRPDSLRKEAGNRSASKQNSSHFSERLGSPHSRGRPSKALKEQSIHSGTSELSFHGYDPWPNSIPEPVKAQSAEPSTLLSYSNIQDTENPFKDSKKRSASPATPSPNSPFIDLANDTKRARTSYSEPSKTPRSRLAISSSPGLVAYRPATPKTPTRGTIPSATPSHALPEMRKFRTPQAPRTATRAHRTPPAAERTPTPQASRARFPHFHLPVTPRLRLSSPSPLRRRAEPSPLGFTPINNIRSGFNAEQKLGEDDEEEVQNVAP</sequence>
<feature type="compositionally biased region" description="Polar residues" evidence="1">
    <location>
        <begin position="530"/>
        <end position="545"/>
    </location>
</feature>
<feature type="compositionally biased region" description="Polar residues" evidence="1">
    <location>
        <begin position="609"/>
        <end position="621"/>
    </location>
</feature>
<feature type="region of interest" description="Disordered" evidence="1">
    <location>
        <begin position="324"/>
        <end position="699"/>
    </location>
</feature>
<feature type="compositionally biased region" description="Basic and acidic residues" evidence="1">
    <location>
        <begin position="50"/>
        <end position="64"/>
    </location>
</feature>
<dbReference type="Proteomes" id="UP000664521">
    <property type="component" value="Unassembled WGS sequence"/>
</dbReference>
<proteinExistence type="predicted"/>
<evidence type="ECO:0000313" key="2">
    <source>
        <dbReference type="EMBL" id="CAF9914922.1"/>
    </source>
</evidence>
<comment type="caution">
    <text evidence="2">The sequence shown here is derived from an EMBL/GenBank/DDBJ whole genome shotgun (WGS) entry which is preliminary data.</text>
</comment>
<evidence type="ECO:0000313" key="3">
    <source>
        <dbReference type="Proteomes" id="UP000664521"/>
    </source>
</evidence>